<dbReference type="InterPro" id="IPR050554">
    <property type="entry name" value="Met_Synthase/Corrinoid"/>
</dbReference>
<dbReference type="InterPro" id="IPR006158">
    <property type="entry name" value="Cobalamin-bd"/>
</dbReference>
<dbReference type="GO" id="GO:0046653">
    <property type="term" value="P:tetrahydrofolate metabolic process"/>
    <property type="evidence" value="ECO:0007669"/>
    <property type="project" value="TreeGrafter"/>
</dbReference>
<reference evidence="6" key="1">
    <citation type="submission" date="2020-12" db="EMBL/GenBank/DDBJ databases">
        <title>Clostridium thailandense sp. nov., a novel acetogenic bacterium isolated from peat land soil in Thailand.</title>
        <authorList>
            <person name="Chaikitkaew S."/>
            <person name="Birkeland N.K."/>
        </authorList>
    </citation>
    <scope>NUCLEOTIDE SEQUENCE</scope>
    <source>
        <strain evidence="6">PL3</strain>
    </source>
</reference>
<organism evidence="6 7">
    <name type="scientific">Clostridium thailandense</name>
    <dbReference type="NCBI Taxonomy" id="2794346"/>
    <lineage>
        <taxon>Bacteria</taxon>
        <taxon>Bacillati</taxon>
        <taxon>Bacillota</taxon>
        <taxon>Clostridia</taxon>
        <taxon>Eubacteriales</taxon>
        <taxon>Clostridiaceae</taxon>
        <taxon>Clostridium</taxon>
    </lineage>
</organism>
<protein>
    <submittedName>
        <fullName evidence="6">Corrinoid protein</fullName>
    </submittedName>
</protein>
<dbReference type="Proteomes" id="UP000694308">
    <property type="component" value="Unassembled WGS sequence"/>
</dbReference>
<gene>
    <name evidence="6" type="ORF">I6U48_13660</name>
</gene>
<name>A0A949X327_9CLOT</name>
<dbReference type="Pfam" id="PF02310">
    <property type="entry name" value="B12-binding"/>
    <property type="match status" value="1"/>
</dbReference>
<dbReference type="CDD" id="cd02070">
    <property type="entry name" value="corrinoid_protein_B12-BD"/>
    <property type="match status" value="1"/>
</dbReference>
<evidence type="ECO:0000313" key="7">
    <source>
        <dbReference type="Proteomes" id="UP000694308"/>
    </source>
</evidence>
<feature type="domain" description="B12-binding" evidence="4">
    <location>
        <begin position="87"/>
        <end position="213"/>
    </location>
</feature>
<dbReference type="AlphaFoldDB" id="A0A949X327"/>
<dbReference type="GO" id="GO:0046872">
    <property type="term" value="F:metal ion binding"/>
    <property type="evidence" value="ECO:0007669"/>
    <property type="project" value="UniProtKB-KW"/>
</dbReference>
<comment type="caution">
    <text evidence="6">The sequence shown here is derived from an EMBL/GenBank/DDBJ whole genome shotgun (WGS) entry which is preliminary data.</text>
</comment>
<dbReference type="FunFam" id="3.40.50.280:FF:000003">
    <property type="entry name" value="Dimethylamine methyltransferase corrinoid protein"/>
    <property type="match status" value="1"/>
</dbReference>
<dbReference type="SMART" id="SM01018">
    <property type="entry name" value="B12-binding_2"/>
    <property type="match status" value="1"/>
</dbReference>
<dbReference type="InterPro" id="IPR003759">
    <property type="entry name" value="Cbl-bd_cap"/>
</dbReference>
<keyword evidence="7" id="KW-1185">Reference proteome</keyword>
<evidence type="ECO:0000259" key="4">
    <source>
        <dbReference type="PROSITE" id="PS51332"/>
    </source>
</evidence>
<dbReference type="GO" id="GO:0008705">
    <property type="term" value="F:methionine synthase activity"/>
    <property type="evidence" value="ECO:0007669"/>
    <property type="project" value="TreeGrafter"/>
</dbReference>
<dbReference type="PANTHER" id="PTHR45833">
    <property type="entry name" value="METHIONINE SYNTHASE"/>
    <property type="match status" value="1"/>
</dbReference>
<evidence type="ECO:0000256" key="3">
    <source>
        <dbReference type="ARBA" id="ARBA00023285"/>
    </source>
</evidence>
<evidence type="ECO:0000259" key="5">
    <source>
        <dbReference type="PROSITE" id="PS51337"/>
    </source>
</evidence>
<keyword evidence="2" id="KW-0479">Metal-binding</keyword>
<feature type="domain" description="B12-binding N-terminal" evidence="5">
    <location>
        <begin position="1"/>
        <end position="87"/>
    </location>
</feature>
<keyword evidence="3" id="KW-0170">Cobalt</keyword>
<dbReference type="PROSITE" id="PS51332">
    <property type="entry name" value="B12_BINDING"/>
    <property type="match status" value="1"/>
</dbReference>
<evidence type="ECO:0000256" key="2">
    <source>
        <dbReference type="ARBA" id="ARBA00022723"/>
    </source>
</evidence>
<dbReference type="PANTHER" id="PTHR45833:SF1">
    <property type="entry name" value="METHIONINE SYNTHASE"/>
    <property type="match status" value="1"/>
</dbReference>
<sequence>MDLKELSLTVEKGNAKKVKELVVQAIEEKIDPATILNEGMISAMAEVGTKFKNNEIYVPEMLIAARAMSAGLQVLEPILAETGVKPIGKAIIGTVKGDLHDIGKNLCAMMVEGAGIEVYDLGIDVPAEEFVKKAEELGADIVVISALLTTTMPYIQEVIDSFNKSSVRDKYYIMIGGAPVTEEFAEKVGADLYTPDAATAGEKAKEYLVSVKV</sequence>
<comment type="similarity">
    <text evidence="1">Belongs to the methylamine corrinoid protein family.</text>
</comment>
<proteinExistence type="inferred from homology"/>
<dbReference type="PROSITE" id="PS51337">
    <property type="entry name" value="B12_BINDING_NTER"/>
    <property type="match status" value="1"/>
</dbReference>
<dbReference type="Pfam" id="PF02607">
    <property type="entry name" value="B12-binding_2"/>
    <property type="match status" value="1"/>
</dbReference>
<accession>A0A949X327</accession>
<dbReference type="RefSeq" id="WP_218321016.1">
    <property type="nucleotide sequence ID" value="NZ_JAEEGC010000061.1"/>
</dbReference>
<dbReference type="GO" id="GO:0031419">
    <property type="term" value="F:cobalamin binding"/>
    <property type="evidence" value="ECO:0007669"/>
    <property type="project" value="InterPro"/>
</dbReference>
<dbReference type="EMBL" id="JAEEGC010000061">
    <property type="protein sequence ID" value="MBV7273949.1"/>
    <property type="molecule type" value="Genomic_DNA"/>
</dbReference>
<evidence type="ECO:0000256" key="1">
    <source>
        <dbReference type="ARBA" id="ARBA00010854"/>
    </source>
</evidence>
<dbReference type="GO" id="GO:0050667">
    <property type="term" value="P:homocysteine metabolic process"/>
    <property type="evidence" value="ECO:0007669"/>
    <property type="project" value="TreeGrafter"/>
</dbReference>
<dbReference type="GO" id="GO:0005829">
    <property type="term" value="C:cytosol"/>
    <property type="evidence" value="ECO:0007669"/>
    <property type="project" value="TreeGrafter"/>
</dbReference>
<evidence type="ECO:0000313" key="6">
    <source>
        <dbReference type="EMBL" id="MBV7273949.1"/>
    </source>
</evidence>